<evidence type="ECO:0000313" key="1">
    <source>
        <dbReference type="EMBL" id="APW63735.1"/>
    </source>
</evidence>
<accession>A0A1U7CXS5</accession>
<dbReference type="EMBL" id="CP019082">
    <property type="protein sequence ID" value="APW63735.1"/>
    <property type="molecule type" value="Genomic_DNA"/>
</dbReference>
<reference evidence="2" key="1">
    <citation type="submission" date="2016-12" db="EMBL/GenBank/DDBJ databases">
        <title>Comparative genomics of four Isosphaeraceae planctomycetes: a common pool of plasmids and glycoside hydrolase genes.</title>
        <authorList>
            <person name="Ivanova A."/>
        </authorList>
    </citation>
    <scope>NUCLEOTIDE SEQUENCE [LARGE SCALE GENOMIC DNA]</scope>
    <source>
        <strain evidence="2">PX4</strain>
    </source>
</reference>
<sequence length="130" mass="14493">MIMTQPSTSRPRRIRAALIGFGFDGADDQQRVTRSAQCLVVGGSPETHDELREAMTRLEIELDEMQQDLGDLNPDELAELAFRIDLPELHHIAVRLDAGLDLQGREFEDLTVEELTALLSFEDTGATVET</sequence>
<protein>
    <submittedName>
        <fullName evidence="1">Uncharacterized protein</fullName>
    </submittedName>
</protein>
<dbReference type="KEGG" id="pbor:BSF38_05311"/>
<dbReference type="STRING" id="1387353.BSF38_05311"/>
<evidence type="ECO:0000313" key="2">
    <source>
        <dbReference type="Proteomes" id="UP000186309"/>
    </source>
</evidence>
<keyword evidence="2" id="KW-1185">Reference proteome</keyword>
<name>A0A1U7CXS5_9BACT</name>
<dbReference type="Proteomes" id="UP000186309">
    <property type="component" value="Chromosome"/>
</dbReference>
<dbReference type="AlphaFoldDB" id="A0A1U7CXS5"/>
<organism evidence="1 2">
    <name type="scientific">Paludisphaera borealis</name>
    <dbReference type="NCBI Taxonomy" id="1387353"/>
    <lineage>
        <taxon>Bacteria</taxon>
        <taxon>Pseudomonadati</taxon>
        <taxon>Planctomycetota</taxon>
        <taxon>Planctomycetia</taxon>
        <taxon>Isosphaerales</taxon>
        <taxon>Isosphaeraceae</taxon>
        <taxon>Paludisphaera</taxon>
    </lineage>
</organism>
<proteinExistence type="predicted"/>
<gene>
    <name evidence="1" type="ORF">BSF38_05311</name>
</gene>